<comment type="similarity">
    <text evidence="1">Belongs to the DnaX/STICHEL family.</text>
</comment>
<evidence type="ECO:0000256" key="8">
    <source>
        <dbReference type="ARBA" id="ARBA00049244"/>
    </source>
</evidence>
<keyword evidence="7" id="KW-0239">DNA-directed DNA polymerase</keyword>
<dbReference type="GO" id="GO:0003887">
    <property type="term" value="F:DNA-directed DNA polymerase activity"/>
    <property type="evidence" value="ECO:0007669"/>
    <property type="project" value="UniProtKB-KW"/>
</dbReference>
<evidence type="ECO:0000256" key="1">
    <source>
        <dbReference type="ARBA" id="ARBA00006360"/>
    </source>
</evidence>
<dbReference type="CDD" id="cd18137">
    <property type="entry name" value="HLD_clamp_pol_III_gamma_tau"/>
    <property type="match status" value="1"/>
</dbReference>
<keyword evidence="3" id="KW-0479">Metal-binding</keyword>
<dbReference type="GO" id="GO:0006261">
    <property type="term" value="P:DNA-templated DNA replication"/>
    <property type="evidence" value="ECO:0007669"/>
    <property type="project" value="TreeGrafter"/>
</dbReference>
<evidence type="ECO:0000256" key="6">
    <source>
        <dbReference type="ARBA" id="ARBA00022840"/>
    </source>
</evidence>
<dbReference type="Gene3D" id="3.40.50.300">
    <property type="entry name" value="P-loop containing nucleotide triphosphate hydrolases"/>
    <property type="match status" value="1"/>
</dbReference>
<dbReference type="AlphaFoldDB" id="A0A0F9EAX7"/>
<gene>
    <name evidence="10" type="ORF">LCGC14_2176060</name>
</gene>
<keyword evidence="4" id="KW-0547">Nucleotide-binding</keyword>
<evidence type="ECO:0000259" key="9">
    <source>
        <dbReference type="SMART" id="SM00382"/>
    </source>
</evidence>
<dbReference type="EC" id="2.7.7.7" evidence="2"/>
<evidence type="ECO:0000256" key="7">
    <source>
        <dbReference type="ARBA" id="ARBA00022932"/>
    </source>
</evidence>
<comment type="catalytic activity">
    <reaction evidence="8">
        <text>DNA(n) + a 2'-deoxyribonucleoside 5'-triphosphate = DNA(n+1) + diphosphate</text>
        <dbReference type="Rhea" id="RHEA:22508"/>
        <dbReference type="Rhea" id="RHEA-COMP:17339"/>
        <dbReference type="Rhea" id="RHEA-COMP:17340"/>
        <dbReference type="ChEBI" id="CHEBI:33019"/>
        <dbReference type="ChEBI" id="CHEBI:61560"/>
        <dbReference type="ChEBI" id="CHEBI:173112"/>
        <dbReference type="EC" id="2.7.7.7"/>
    </reaction>
</comment>
<organism evidence="10">
    <name type="scientific">marine sediment metagenome</name>
    <dbReference type="NCBI Taxonomy" id="412755"/>
    <lineage>
        <taxon>unclassified sequences</taxon>
        <taxon>metagenomes</taxon>
        <taxon>ecological metagenomes</taxon>
    </lineage>
</organism>
<evidence type="ECO:0000256" key="3">
    <source>
        <dbReference type="ARBA" id="ARBA00022723"/>
    </source>
</evidence>
<dbReference type="SUPFAM" id="SSF52540">
    <property type="entry name" value="P-loop containing nucleoside triphosphate hydrolases"/>
    <property type="match status" value="1"/>
</dbReference>
<feature type="non-terminal residue" evidence="10">
    <location>
        <position position="233"/>
    </location>
</feature>
<dbReference type="InterPro" id="IPR045085">
    <property type="entry name" value="HLD_clamp_pol_III_gamma_tau"/>
</dbReference>
<evidence type="ECO:0000256" key="5">
    <source>
        <dbReference type="ARBA" id="ARBA00022833"/>
    </source>
</evidence>
<dbReference type="InterPro" id="IPR027417">
    <property type="entry name" value="P-loop_NTPase"/>
</dbReference>
<dbReference type="Pfam" id="PF22608">
    <property type="entry name" value="DNAX_ATPase_lid"/>
    <property type="match status" value="1"/>
</dbReference>
<evidence type="ECO:0000256" key="2">
    <source>
        <dbReference type="ARBA" id="ARBA00012417"/>
    </source>
</evidence>
<dbReference type="Pfam" id="PF13177">
    <property type="entry name" value="DNA_pol3_delta2"/>
    <property type="match status" value="1"/>
</dbReference>
<dbReference type="InterPro" id="IPR001270">
    <property type="entry name" value="ClpA/B"/>
</dbReference>
<proteinExistence type="inferred from homology"/>
<dbReference type="NCBIfam" id="TIGR02397">
    <property type="entry name" value="dnaX_nterm"/>
    <property type="match status" value="1"/>
</dbReference>
<dbReference type="GO" id="GO:0046872">
    <property type="term" value="F:metal ion binding"/>
    <property type="evidence" value="ECO:0007669"/>
    <property type="project" value="UniProtKB-KW"/>
</dbReference>
<dbReference type="PANTHER" id="PTHR11669:SF0">
    <property type="entry name" value="PROTEIN STICHEL-LIKE 2"/>
    <property type="match status" value="1"/>
</dbReference>
<dbReference type="PANTHER" id="PTHR11669">
    <property type="entry name" value="REPLICATION FACTOR C / DNA POLYMERASE III GAMMA-TAU SUBUNIT"/>
    <property type="match status" value="1"/>
</dbReference>
<sequence length="233" mass="25790">MTYLIFARKYRPKTFEEMIGQKPVVQTLQNAIKNNRVAQAYIFSGMRGVGKTTAARILAKALNCQLGPTPTPCNKCELCKAISEDRSVDVLEIDGASNRGIDEVRSLREGVKYKPIHSRSKVIIIDEVHMLTTPAFNALLKTLEEPPPHTVFIFATTELHKVPATIISRCQHFEFKKISQKEVINHLVDISQKETIKISSSGLSLIAEAADGSLRDAQSLLDKAVAFSGEVIN</sequence>
<dbReference type="EMBL" id="LAZR01028204">
    <property type="protein sequence ID" value="KKL63341.1"/>
    <property type="molecule type" value="Genomic_DNA"/>
</dbReference>
<dbReference type="GO" id="GO:0009360">
    <property type="term" value="C:DNA polymerase III complex"/>
    <property type="evidence" value="ECO:0007669"/>
    <property type="project" value="InterPro"/>
</dbReference>
<feature type="domain" description="AAA+ ATPase" evidence="9">
    <location>
        <begin position="37"/>
        <end position="179"/>
    </location>
</feature>
<accession>A0A0F9EAX7</accession>
<dbReference type="GO" id="GO:0005524">
    <property type="term" value="F:ATP binding"/>
    <property type="evidence" value="ECO:0007669"/>
    <property type="project" value="UniProtKB-KW"/>
</dbReference>
<keyword evidence="5" id="KW-0862">Zinc</keyword>
<dbReference type="InterPro" id="IPR050238">
    <property type="entry name" value="DNA_Rep/Repair_Clamp_Loader"/>
</dbReference>
<name>A0A0F9EAX7_9ZZZZ</name>
<dbReference type="InterPro" id="IPR003593">
    <property type="entry name" value="AAA+_ATPase"/>
</dbReference>
<keyword evidence="6" id="KW-0067">ATP-binding</keyword>
<protein>
    <recommendedName>
        <fullName evidence="2">DNA-directed DNA polymerase</fullName>
        <ecNumber evidence="2">2.7.7.7</ecNumber>
    </recommendedName>
</protein>
<dbReference type="Gene3D" id="1.10.8.60">
    <property type="match status" value="1"/>
</dbReference>
<dbReference type="PRINTS" id="PR00300">
    <property type="entry name" value="CLPPROTEASEA"/>
</dbReference>
<evidence type="ECO:0000313" key="10">
    <source>
        <dbReference type="EMBL" id="KKL63341.1"/>
    </source>
</evidence>
<dbReference type="InterPro" id="IPR012763">
    <property type="entry name" value="DNA_pol_III_sug/sutau_N"/>
</dbReference>
<evidence type="ECO:0000256" key="4">
    <source>
        <dbReference type="ARBA" id="ARBA00022741"/>
    </source>
</evidence>
<keyword evidence="7" id="KW-0548">Nucleotidyltransferase</keyword>
<reference evidence="10" key="1">
    <citation type="journal article" date="2015" name="Nature">
        <title>Complex archaea that bridge the gap between prokaryotes and eukaryotes.</title>
        <authorList>
            <person name="Spang A."/>
            <person name="Saw J.H."/>
            <person name="Jorgensen S.L."/>
            <person name="Zaremba-Niedzwiedzka K."/>
            <person name="Martijn J."/>
            <person name="Lind A.E."/>
            <person name="van Eijk R."/>
            <person name="Schleper C."/>
            <person name="Guy L."/>
            <person name="Ettema T.J."/>
        </authorList>
    </citation>
    <scope>NUCLEOTIDE SEQUENCE</scope>
</reference>
<keyword evidence="7" id="KW-0808">Transferase</keyword>
<dbReference type="SMART" id="SM00382">
    <property type="entry name" value="AAA"/>
    <property type="match status" value="1"/>
</dbReference>
<dbReference type="CDD" id="cd00009">
    <property type="entry name" value="AAA"/>
    <property type="match status" value="1"/>
</dbReference>
<comment type="caution">
    <text evidence="10">The sequence shown here is derived from an EMBL/GenBank/DDBJ whole genome shotgun (WGS) entry which is preliminary data.</text>
</comment>
<dbReference type="FunFam" id="3.40.50.300:FF:000014">
    <property type="entry name" value="DNA polymerase III subunit gamma/tau"/>
    <property type="match status" value="1"/>
</dbReference>